<dbReference type="EMBL" id="BARV01024725">
    <property type="protein sequence ID" value="GAI36412.1"/>
    <property type="molecule type" value="Genomic_DNA"/>
</dbReference>
<protein>
    <submittedName>
        <fullName evidence="2">Uncharacterized protein</fullName>
    </submittedName>
</protein>
<reference evidence="2" key="1">
    <citation type="journal article" date="2014" name="Front. Microbiol.">
        <title>High frequency of phylogenetically diverse reductive dehalogenase-homologous genes in deep subseafloor sedimentary metagenomes.</title>
        <authorList>
            <person name="Kawai M."/>
            <person name="Futagami T."/>
            <person name="Toyoda A."/>
            <person name="Takaki Y."/>
            <person name="Nishi S."/>
            <person name="Hori S."/>
            <person name="Arai W."/>
            <person name="Tsubouchi T."/>
            <person name="Morono Y."/>
            <person name="Uchiyama I."/>
            <person name="Ito T."/>
            <person name="Fujiyama A."/>
            <person name="Inagaki F."/>
            <person name="Takami H."/>
        </authorList>
    </citation>
    <scope>NUCLEOTIDE SEQUENCE</scope>
    <source>
        <strain evidence="2">Expedition CK06-06</strain>
    </source>
</reference>
<gene>
    <name evidence="2" type="ORF">S06H3_40304</name>
</gene>
<accession>X1MXG2</accession>
<name>X1MXG2_9ZZZZ</name>
<proteinExistence type="predicted"/>
<sequence>MNKKTIGIGILIGILVIGVVSAGLLDFFGRITGSVEVKAPEFYLDGSQPIIGYLGLAINEKGTPHDPVDFIGPNPKFFISESLGVESFYEADWEIILSLRTENNVSGQVDIEIYTIEGVDPHLTKDNICTISPSITIPQLNDSNFHSYSITCEGNELIDMEESDMLVLRLSDGFNLIKYDVELNGNSKIEVYAT</sequence>
<evidence type="ECO:0000313" key="2">
    <source>
        <dbReference type="EMBL" id="GAI36412.1"/>
    </source>
</evidence>
<dbReference type="AlphaFoldDB" id="X1MXG2"/>
<keyword evidence="1" id="KW-0812">Transmembrane</keyword>
<evidence type="ECO:0000256" key="1">
    <source>
        <dbReference type="SAM" id="Phobius"/>
    </source>
</evidence>
<keyword evidence="1" id="KW-1133">Transmembrane helix</keyword>
<feature type="transmembrane region" description="Helical" evidence="1">
    <location>
        <begin position="6"/>
        <end position="28"/>
    </location>
</feature>
<keyword evidence="1" id="KW-0472">Membrane</keyword>
<comment type="caution">
    <text evidence="2">The sequence shown here is derived from an EMBL/GenBank/DDBJ whole genome shotgun (WGS) entry which is preliminary data.</text>
</comment>
<organism evidence="2">
    <name type="scientific">marine sediment metagenome</name>
    <dbReference type="NCBI Taxonomy" id="412755"/>
    <lineage>
        <taxon>unclassified sequences</taxon>
        <taxon>metagenomes</taxon>
        <taxon>ecological metagenomes</taxon>
    </lineage>
</organism>